<reference evidence="1 2" key="1">
    <citation type="submission" date="2011-08" db="EMBL/GenBank/DDBJ databases">
        <authorList>
            <person name="Weinstock G."/>
            <person name="Sodergren E."/>
            <person name="Clifton S."/>
            <person name="Fulton L."/>
            <person name="Fulton B."/>
            <person name="Courtney L."/>
            <person name="Fronick C."/>
            <person name="Harrison M."/>
            <person name="Strong C."/>
            <person name="Farmer C."/>
            <person name="Delahaunty K."/>
            <person name="Markovic C."/>
            <person name="Hall O."/>
            <person name="Minx P."/>
            <person name="Tomlinson C."/>
            <person name="Mitreva M."/>
            <person name="Hou S."/>
            <person name="Chen J."/>
            <person name="Wollam A."/>
            <person name="Pepin K.H."/>
            <person name="Johnson M."/>
            <person name="Bhonagiri V."/>
            <person name="Zhang X."/>
            <person name="Suruliraj S."/>
            <person name="Warren W."/>
            <person name="Chinwalla A."/>
            <person name="Mardis E.R."/>
            <person name="Wilson R.K."/>
        </authorList>
    </citation>
    <scope>NUCLEOTIDE SEQUENCE [LARGE SCALE GENOMIC DNA]</scope>
    <source>
        <strain evidence="1 2">ATCC 51873</strain>
    </source>
</reference>
<dbReference type="HOGENOM" id="CLU_2916112_0_0_6"/>
<organism evidence="1 2">
    <name type="scientific">Hafnia alvei ATCC 51873</name>
    <dbReference type="NCBI Taxonomy" id="1002364"/>
    <lineage>
        <taxon>Bacteria</taxon>
        <taxon>Pseudomonadati</taxon>
        <taxon>Pseudomonadota</taxon>
        <taxon>Gammaproteobacteria</taxon>
        <taxon>Enterobacterales</taxon>
        <taxon>Hafniaceae</taxon>
        <taxon>Hafnia</taxon>
    </lineage>
</organism>
<evidence type="ECO:0000313" key="1">
    <source>
        <dbReference type="EMBL" id="EHM39028.1"/>
    </source>
</evidence>
<dbReference type="AlphaFoldDB" id="G9YC37"/>
<evidence type="ECO:0000313" key="2">
    <source>
        <dbReference type="Proteomes" id="UP000005959"/>
    </source>
</evidence>
<gene>
    <name evidence="1" type="ORF">HMPREF0454_04164</name>
</gene>
<accession>G9YC37</accession>
<name>G9YC37_HAFAL</name>
<comment type="caution">
    <text evidence="1">The sequence shown here is derived from an EMBL/GenBank/DDBJ whole genome shotgun (WGS) entry which is preliminary data.</text>
</comment>
<dbReference type="Proteomes" id="UP000005959">
    <property type="component" value="Unassembled WGS sequence"/>
</dbReference>
<dbReference type="EMBL" id="AGCI01000099">
    <property type="protein sequence ID" value="EHM39028.1"/>
    <property type="molecule type" value="Genomic_DNA"/>
</dbReference>
<proteinExistence type="predicted"/>
<sequence length="61" mass="6749">MAYQSSQKDTKYKSVETTFSSIAISIFNRGCFEVMFSGGFYSAVNHYAENKSTIQCCGGVK</sequence>
<protein>
    <submittedName>
        <fullName evidence="1">Uncharacterized protein</fullName>
    </submittedName>
</protein>